<name>A0A5M4FCD1_9ACTN</name>
<protein>
    <submittedName>
        <fullName evidence="2">Nuclear transport factor 2 family protein</fullName>
    </submittedName>
</protein>
<accession>A0A5M4FCD1</accession>
<feature type="domain" description="SnoaL-like" evidence="1">
    <location>
        <begin position="20"/>
        <end position="111"/>
    </location>
</feature>
<gene>
    <name evidence="2" type="ORF">ESP70_017465</name>
</gene>
<keyword evidence="3" id="KW-1185">Reference proteome</keyword>
<comment type="caution">
    <text evidence="2">The sequence shown here is derived from an EMBL/GenBank/DDBJ whole genome shotgun (WGS) entry which is preliminary data.</text>
</comment>
<reference evidence="2" key="1">
    <citation type="submission" date="2019-09" db="EMBL/GenBank/DDBJ databases">
        <authorList>
            <person name="Li J."/>
        </authorList>
    </citation>
    <scope>NUCLEOTIDE SEQUENCE [LARGE SCALE GENOMIC DNA]</scope>
    <source>
        <strain evidence="2">JCM 14732</strain>
    </source>
</reference>
<evidence type="ECO:0000259" key="1">
    <source>
        <dbReference type="Pfam" id="PF13577"/>
    </source>
</evidence>
<dbReference type="Proteomes" id="UP000380867">
    <property type="component" value="Unassembled WGS sequence"/>
</dbReference>
<dbReference type="SUPFAM" id="SSF54427">
    <property type="entry name" value="NTF2-like"/>
    <property type="match status" value="1"/>
</dbReference>
<sequence>MGRSRAARRPTVTDLQAAFDRYAATVEQIAANGDWSAFADMFTEDATYSEHAYGDFTGREEIRAWVVRTMTAFPATEMIDFPAAWSVVDAPTNRVICEIRNIMRDPGDGSVHEASNLTILTFDDQGNLIREEDIYNPQKFADMTRDWCRVATAHGTLSDAGQKMLAALGG</sequence>
<evidence type="ECO:0000313" key="2">
    <source>
        <dbReference type="EMBL" id="KAA1395917.1"/>
    </source>
</evidence>
<dbReference type="EMBL" id="SDPQ02000003">
    <property type="protein sequence ID" value="KAA1395917.1"/>
    <property type="molecule type" value="Genomic_DNA"/>
</dbReference>
<dbReference type="AlphaFoldDB" id="A0A5M4FCD1"/>
<dbReference type="InterPro" id="IPR037401">
    <property type="entry name" value="SnoaL-like"/>
</dbReference>
<proteinExistence type="predicted"/>
<dbReference type="OrthoDB" id="4713913at2"/>
<dbReference type="InterPro" id="IPR032710">
    <property type="entry name" value="NTF2-like_dom_sf"/>
</dbReference>
<evidence type="ECO:0000313" key="3">
    <source>
        <dbReference type="Proteomes" id="UP000380867"/>
    </source>
</evidence>
<dbReference type="Pfam" id="PF13577">
    <property type="entry name" value="SnoaL_4"/>
    <property type="match status" value="1"/>
</dbReference>
<organism evidence="2 3">
    <name type="scientific">Aeromicrobium ginsengisoli</name>
    <dbReference type="NCBI Taxonomy" id="363867"/>
    <lineage>
        <taxon>Bacteria</taxon>
        <taxon>Bacillati</taxon>
        <taxon>Actinomycetota</taxon>
        <taxon>Actinomycetes</taxon>
        <taxon>Propionibacteriales</taxon>
        <taxon>Nocardioidaceae</taxon>
        <taxon>Aeromicrobium</taxon>
    </lineage>
</organism>
<dbReference type="Gene3D" id="3.10.450.50">
    <property type="match status" value="1"/>
</dbReference>